<dbReference type="EMBL" id="AYSO01000019">
    <property type="protein sequence ID" value="KIE45354.1"/>
    <property type="molecule type" value="Genomic_DNA"/>
</dbReference>
<name>A0A0C1TXD2_9CLOT</name>
<accession>A0A0C1TXD2</accession>
<keyword evidence="2" id="KW-1185">Reference proteome</keyword>
<gene>
    <name evidence="1" type="ORF">U732_2788</name>
</gene>
<dbReference type="AlphaFoldDB" id="A0A0C1TXD2"/>
<proteinExistence type="predicted"/>
<sequence length="139" mass="16667">MRTYGVHFNNTSLLVEFDFWRILVLNFLEDADSIRIDCWNSEEEVIKELLPLSKKVNRDSYRDMTIFTFDINENVVNEIIYNGFNKNKRLKWFSLFLQREGEIFFSSEHYGDELSMDNITSEEVKWVRYVVPKSFSSHS</sequence>
<evidence type="ECO:0000313" key="2">
    <source>
        <dbReference type="Proteomes" id="UP000031366"/>
    </source>
</evidence>
<evidence type="ECO:0000313" key="1">
    <source>
        <dbReference type="EMBL" id="KIE45354.1"/>
    </source>
</evidence>
<dbReference type="Proteomes" id="UP000031366">
    <property type="component" value="Unassembled WGS sequence"/>
</dbReference>
<dbReference type="RefSeq" id="WP_236887410.1">
    <property type="nucleotide sequence ID" value="NZ_AYSO01000019.1"/>
</dbReference>
<organism evidence="1 2">
    <name type="scientific">Clostridium argentinense CDC 2741</name>
    <dbReference type="NCBI Taxonomy" id="1418104"/>
    <lineage>
        <taxon>Bacteria</taxon>
        <taxon>Bacillati</taxon>
        <taxon>Bacillota</taxon>
        <taxon>Clostridia</taxon>
        <taxon>Eubacteriales</taxon>
        <taxon>Clostridiaceae</taxon>
        <taxon>Clostridium</taxon>
    </lineage>
</organism>
<reference evidence="1 2" key="1">
    <citation type="journal article" date="2015" name="Infect. Genet. Evol.">
        <title>Genomic sequences of six botulinum neurotoxin-producing strains representing three clostridial species illustrate the mobility and diversity of botulinum neurotoxin genes.</title>
        <authorList>
            <person name="Smith T.J."/>
            <person name="Hill K.K."/>
            <person name="Xie G."/>
            <person name="Foley B.T."/>
            <person name="Williamson C.H."/>
            <person name="Foster J.T."/>
            <person name="Johnson S.L."/>
            <person name="Chertkov O."/>
            <person name="Teshima H."/>
            <person name="Gibbons H.S."/>
            <person name="Johnsky L.A."/>
            <person name="Karavis M.A."/>
            <person name="Smith L.A."/>
        </authorList>
    </citation>
    <scope>NUCLEOTIDE SEQUENCE [LARGE SCALE GENOMIC DNA]</scope>
    <source>
        <strain evidence="1 2">CDC 2741</strain>
    </source>
</reference>
<comment type="caution">
    <text evidence="1">The sequence shown here is derived from an EMBL/GenBank/DDBJ whole genome shotgun (WGS) entry which is preliminary data.</text>
</comment>
<protein>
    <submittedName>
        <fullName evidence="1">Uncharacterized protein</fullName>
    </submittedName>
</protein>